<comment type="caution">
    <text evidence="1">The sequence shown here is derived from an EMBL/GenBank/DDBJ whole genome shotgun (WGS) entry which is preliminary data.</text>
</comment>
<name>A0ABP7I6E9_9ACTN</name>
<evidence type="ECO:0000313" key="1">
    <source>
        <dbReference type="EMBL" id="GAA3811030.1"/>
    </source>
</evidence>
<dbReference type="Proteomes" id="UP001501821">
    <property type="component" value="Unassembled WGS sequence"/>
</dbReference>
<protein>
    <submittedName>
        <fullName evidence="1">Uncharacterized protein</fullName>
    </submittedName>
</protein>
<evidence type="ECO:0000313" key="2">
    <source>
        <dbReference type="Proteomes" id="UP001501821"/>
    </source>
</evidence>
<reference evidence="2" key="1">
    <citation type="journal article" date="2019" name="Int. J. Syst. Evol. Microbiol.">
        <title>The Global Catalogue of Microorganisms (GCM) 10K type strain sequencing project: providing services to taxonomists for standard genome sequencing and annotation.</title>
        <authorList>
            <consortium name="The Broad Institute Genomics Platform"/>
            <consortium name="The Broad Institute Genome Sequencing Center for Infectious Disease"/>
            <person name="Wu L."/>
            <person name="Ma J."/>
        </authorList>
    </citation>
    <scope>NUCLEOTIDE SEQUENCE [LARGE SCALE GENOMIC DNA]</scope>
    <source>
        <strain evidence="2">JCM 16953</strain>
    </source>
</reference>
<gene>
    <name evidence="1" type="ORF">GCM10022242_11900</name>
</gene>
<proteinExistence type="predicted"/>
<accession>A0ABP7I6E9</accession>
<dbReference type="EMBL" id="BAABAH010000003">
    <property type="protein sequence ID" value="GAA3811030.1"/>
    <property type="molecule type" value="Genomic_DNA"/>
</dbReference>
<keyword evidence="2" id="KW-1185">Reference proteome</keyword>
<sequence>MTSQPRSATRRAPTDVVGLAPTGTHLARLAADGRLQRWTVRAWSVDGRPMIYTPQVGRLLPVDVGDRELHDPDLDDQYLGCQGCIALQRRARNTLRVVE</sequence>
<organism evidence="1 2">
    <name type="scientific">Nocardioides panacisoli</name>
    <dbReference type="NCBI Taxonomy" id="627624"/>
    <lineage>
        <taxon>Bacteria</taxon>
        <taxon>Bacillati</taxon>
        <taxon>Actinomycetota</taxon>
        <taxon>Actinomycetes</taxon>
        <taxon>Propionibacteriales</taxon>
        <taxon>Nocardioidaceae</taxon>
        <taxon>Nocardioides</taxon>
    </lineage>
</organism>